<organism evidence="1 2">
    <name type="scientific">Methanobrevibacter filiformis</name>
    <dbReference type="NCBI Taxonomy" id="55758"/>
    <lineage>
        <taxon>Archaea</taxon>
        <taxon>Methanobacteriati</taxon>
        <taxon>Methanobacteriota</taxon>
        <taxon>Methanomada group</taxon>
        <taxon>Methanobacteria</taxon>
        <taxon>Methanobacteriales</taxon>
        <taxon>Methanobacteriaceae</taxon>
        <taxon>Methanobrevibacter</taxon>
    </lineage>
</organism>
<gene>
    <name evidence="1" type="ORF">MBFIL_15950</name>
</gene>
<evidence type="ECO:0008006" key="3">
    <source>
        <dbReference type="Google" id="ProtNLM"/>
    </source>
</evidence>
<proteinExistence type="predicted"/>
<keyword evidence="2" id="KW-1185">Reference proteome</keyword>
<evidence type="ECO:0000313" key="2">
    <source>
        <dbReference type="Proteomes" id="UP000077066"/>
    </source>
</evidence>
<dbReference type="AlphaFoldDB" id="A0A165ZND2"/>
<protein>
    <recommendedName>
        <fullName evidence="3">Antitoxin</fullName>
    </recommendedName>
</protein>
<name>A0A165ZND2_9EURY</name>
<accession>A0A165ZND2</accession>
<comment type="caution">
    <text evidence="1">The sequence shown here is derived from an EMBL/GenBank/DDBJ whole genome shotgun (WGS) entry which is preliminary data.</text>
</comment>
<sequence>MDQTPNYDVEIDEDTLKYLKKISKKDTKLFDNIMKGITEIQIKPHNSELLKHFYKGSRKKEKLE</sequence>
<evidence type="ECO:0000313" key="1">
    <source>
        <dbReference type="EMBL" id="KZX10942.1"/>
    </source>
</evidence>
<dbReference type="Proteomes" id="UP000077066">
    <property type="component" value="Unassembled WGS sequence"/>
</dbReference>
<dbReference type="PATRIC" id="fig|55758.3.peg.1802"/>
<reference evidence="1 2" key="1">
    <citation type="submission" date="2016-04" db="EMBL/GenBank/DDBJ databases">
        <title>Genome sequence of Methanobrevibacter filiformis DSM 11501.</title>
        <authorList>
            <person name="Poehlein A."/>
            <person name="Seedorf H."/>
            <person name="Daniel R."/>
        </authorList>
    </citation>
    <scope>NUCLEOTIDE SEQUENCE [LARGE SCALE GENOMIC DNA]</scope>
    <source>
        <strain evidence="1 2">DSM 11501</strain>
    </source>
</reference>
<dbReference type="EMBL" id="LWMT01000262">
    <property type="protein sequence ID" value="KZX10942.1"/>
    <property type="molecule type" value="Genomic_DNA"/>
</dbReference>